<evidence type="ECO:0000313" key="3">
    <source>
        <dbReference type="Proteomes" id="UP000509790"/>
    </source>
</evidence>
<keyword evidence="1" id="KW-0472">Membrane</keyword>
<gene>
    <name evidence="2" type="ORF">FLK62_02000</name>
</gene>
<name>A0A859IIW6_GLAPU</name>
<dbReference type="Proteomes" id="UP000509790">
    <property type="component" value="Chromosome"/>
</dbReference>
<keyword evidence="1" id="KW-0812">Transmembrane</keyword>
<dbReference type="EMBL" id="CP041334">
    <property type="protein sequence ID" value="QKY73978.1"/>
    <property type="molecule type" value="Genomic_DNA"/>
</dbReference>
<dbReference type="AlphaFoldDB" id="A0A859IIW6"/>
<protein>
    <submittedName>
        <fullName evidence="2">Uncharacterized protein</fullName>
    </submittedName>
</protein>
<proteinExistence type="predicted"/>
<reference evidence="2 3" key="1">
    <citation type="submission" date="2019-06" db="EMBL/GenBank/DDBJ databases">
        <title>Complete genome sequence of Haemophilus parasuis HPS412.</title>
        <authorList>
            <person name="Yang S."/>
            <person name="Huang C."/>
        </authorList>
    </citation>
    <scope>NUCLEOTIDE SEQUENCE [LARGE SCALE GENOMIC DNA]</scope>
    <source>
        <strain evidence="2 3">HPS412</strain>
    </source>
</reference>
<evidence type="ECO:0000256" key="1">
    <source>
        <dbReference type="SAM" id="Phobius"/>
    </source>
</evidence>
<feature type="transmembrane region" description="Helical" evidence="1">
    <location>
        <begin position="12"/>
        <end position="31"/>
    </location>
</feature>
<evidence type="ECO:0000313" key="2">
    <source>
        <dbReference type="EMBL" id="QKY73978.1"/>
    </source>
</evidence>
<keyword evidence="1" id="KW-1133">Transmembrane helix</keyword>
<sequence length="67" mass="7750">MHYKNNVEYYFVYHVSLFSDFGKMGSFLFIFQKRGLKALCYKALSHFLATILSITLIIQISCLGTAF</sequence>
<feature type="transmembrane region" description="Helical" evidence="1">
    <location>
        <begin position="43"/>
        <end position="66"/>
    </location>
</feature>
<organism evidence="2 3">
    <name type="scientific">Glaesserella parasuis</name>
    <name type="common">Haemophilus parasuis</name>
    <dbReference type="NCBI Taxonomy" id="738"/>
    <lineage>
        <taxon>Bacteria</taxon>
        <taxon>Pseudomonadati</taxon>
        <taxon>Pseudomonadota</taxon>
        <taxon>Gammaproteobacteria</taxon>
        <taxon>Pasteurellales</taxon>
        <taxon>Pasteurellaceae</taxon>
        <taxon>Glaesserella</taxon>
    </lineage>
</organism>
<accession>A0A859IIW6</accession>